<feature type="compositionally biased region" description="Basic and acidic residues" evidence="8">
    <location>
        <begin position="1052"/>
        <end position="1061"/>
    </location>
</feature>
<feature type="compositionally biased region" description="Polar residues" evidence="8">
    <location>
        <begin position="1062"/>
        <end position="1073"/>
    </location>
</feature>
<dbReference type="InterPro" id="IPR019821">
    <property type="entry name" value="Kinesin_motor_CS"/>
</dbReference>
<feature type="compositionally biased region" description="Low complexity" evidence="8">
    <location>
        <begin position="1160"/>
        <end position="1174"/>
    </location>
</feature>
<feature type="compositionally biased region" description="Polar residues" evidence="8">
    <location>
        <begin position="1580"/>
        <end position="1593"/>
    </location>
</feature>
<keyword evidence="11" id="KW-1185">Reference proteome</keyword>
<dbReference type="InParanoid" id="A0A078AIQ1"/>
<evidence type="ECO:0000256" key="4">
    <source>
        <dbReference type="ARBA" id="ARBA00023054"/>
    </source>
</evidence>
<evidence type="ECO:0000256" key="7">
    <source>
        <dbReference type="SAM" id="Coils"/>
    </source>
</evidence>
<feature type="region of interest" description="Disordered" evidence="8">
    <location>
        <begin position="1023"/>
        <end position="1104"/>
    </location>
</feature>
<dbReference type="InterPro" id="IPR027417">
    <property type="entry name" value="P-loop_NTPase"/>
</dbReference>
<dbReference type="InterPro" id="IPR027640">
    <property type="entry name" value="Kinesin-like_fam"/>
</dbReference>
<feature type="compositionally biased region" description="Basic and acidic residues" evidence="8">
    <location>
        <begin position="1075"/>
        <end position="1090"/>
    </location>
</feature>
<gene>
    <name evidence="10" type="primary">Contig15323.g16326</name>
    <name evidence="10" type="ORF">STYLEM_11179</name>
</gene>
<dbReference type="Pfam" id="PF00225">
    <property type="entry name" value="Kinesin"/>
    <property type="match status" value="1"/>
</dbReference>
<evidence type="ECO:0000256" key="6">
    <source>
        <dbReference type="PROSITE-ProRule" id="PRU00283"/>
    </source>
</evidence>
<feature type="compositionally biased region" description="Basic and acidic residues" evidence="8">
    <location>
        <begin position="1249"/>
        <end position="1260"/>
    </location>
</feature>
<evidence type="ECO:0000256" key="3">
    <source>
        <dbReference type="ARBA" id="ARBA00022840"/>
    </source>
</evidence>
<feature type="coiled-coil region" evidence="7">
    <location>
        <begin position="714"/>
        <end position="748"/>
    </location>
</feature>
<evidence type="ECO:0000256" key="2">
    <source>
        <dbReference type="ARBA" id="ARBA00022741"/>
    </source>
</evidence>
<dbReference type="PROSITE" id="PS00411">
    <property type="entry name" value="KINESIN_MOTOR_1"/>
    <property type="match status" value="1"/>
</dbReference>
<evidence type="ECO:0000256" key="8">
    <source>
        <dbReference type="SAM" id="MobiDB-lite"/>
    </source>
</evidence>
<feature type="region of interest" description="Disordered" evidence="8">
    <location>
        <begin position="1157"/>
        <end position="1195"/>
    </location>
</feature>
<dbReference type="InterPro" id="IPR001752">
    <property type="entry name" value="Kinesin_motor_dom"/>
</dbReference>
<feature type="compositionally biased region" description="Polar residues" evidence="8">
    <location>
        <begin position="1238"/>
        <end position="1248"/>
    </location>
</feature>
<keyword evidence="1" id="KW-0493">Microtubule</keyword>
<feature type="domain" description="Kinesin motor" evidence="9">
    <location>
        <begin position="23"/>
        <end position="363"/>
    </location>
</feature>
<protein>
    <submittedName>
        <fullName evidence="10">Kinesin motor domain containing protein</fullName>
    </submittedName>
</protein>
<feature type="region of interest" description="Disordered" evidence="8">
    <location>
        <begin position="403"/>
        <end position="474"/>
    </location>
</feature>
<accession>A0A078AIQ1</accession>
<dbReference type="PROSITE" id="PS50067">
    <property type="entry name" value="KINESIN_MOTOR_2"/>
    <property type="match status" value="1"/>
</dbReference>
<feature type="compositionally biased region" description="Polar residues" evidence="8">
    <location>
        <begin position="1261"/>
        <end position="1272"/>
    </location>
</feature>
<evidence type="ECO:0000313" key="11">
    <source>
        <dbReference type="Proteomes" id="UP000039865"/>
    </source>
</evidence>
<feature type="compositionally biased region" description="Polar residues" evidence="8">
    <location>
        <begin position="450"/>
        <end position="474"/>
    </location>
</feature>
<dbReference type="SUPFAM" id="SSF52540">
    <property type="entry name" value="P-loop containing nucleoside triphosphate hydrolases"/>
    <property type="match status" value="1"/>
</dbReference>
<keyword evidence="2 6" id="KW-0547">Nucleotide-binding</keyword>
<keyword evidence="4 7" id="KW-0175">Coiled coil</keyword>
<reference evidence="10 11" key="1">
    <citation type="submission" date="2014-06" db="EMBL/GenBank/DDBJ databases">
        <authorList>
            <person name="Swart Estienne"/>
        </authorList>
    </citation>
    <scope>NUCLEOTIDE SEQUENCE [LARGE SCALE GENOMIC DNA]</scope>
    <source>
        <strain evidence="10 11">130c</strain>
    </source>
</reference>
<feature type="coiled-coil region" evidence="7">
    <location>
        <begin position="498"/>
        <end position="525"/>
    </location>
</feature>
<feature type="compositionally biased region" description="Polar residues" evidence="8">
    <location>
        <begin position="1545"/>
        <end position="1559"/>
    </location>
</feature>
<dbReference type="PANTHER" id="PTHR47968">
    <property type="entry name" value="CENTROMERE PROTEIN E"/>
    <property type="match status" value="1"/>
</dbReference>
<dbReference type="PRINTS" id="PR00380">
    <property type="entry name" value="KINESINHEAVY"/>
</dbReference>
<dbReference type="EMBL" id="CCKQ01010628">
    <property type="protein sequence ID" value="CDW82150.1"/>
    <property type="molecule type" value="Genomic_DNA"/>
</dbReference>
<dbReference type="Proteomes" id="UP000039865">
    <property type="component" value="Unassembled WGS sequence"/>
</dbReference>
<feature type="region of interest" description="Disordered" evidence="8">
    <location>
        <begin position="1"/>
        <end position="36"/>
    </location>
</feature>
<keyword evidence="5 6" id="KW-0505">Motor protein</keyword>
<sequence>MKLNQARYLSHQPSQNQPNSTQQIQSNSRKSLPNQQPINQVSEEEDAFKVYVHVYDEEQQYDYSGKRDKAYYFDDAFSEQYSNMDVYSKTIEPLIPNILDGFNVTCFAYGMTGAGKTHTMIGNNLLDAAEFPNYHEQGLCFQAIQGVFMGMQERQSQYLYEMKVSYLEIYNEQVRDLLSDKQSNLMIVEDPVKGVIVPDINEFGVCSPEELASLIYVGNQRRTMAPTLANLVSSRSHAILIFSVEAKDRSRSMKEGISYSKLQMIDLAGSERAAATENKGQRMVEGANINRSLLALGNCINILSDKGKAGSFVPYRDSKLTRLLKDSLGGNTKTIMIACISPSYLAFEETVNTLKYASRARNIKRKTTKNVKEVELHVSRYKEVIDSLRTEIESLRGQLKSQQNVHASVSPIRSPFQPPLHSKLSEQKREQTSSNHKTRKSSYIRPSAAKINNQKNTHGHTTPVRLSNSTKKQPLISQRQLNYNQNVKESLLDQSSSNADQQNTFVEIEEEINKMQSEKLKLQSEILSDSKSQNFNQSQKIKSKEELEEEKYIEKLSQNLISNFEEHWELKQSIAELEDLQIKNKDQLTQLRTEILELQKQYALQQSNSQLEQQITKVISLKNNEIKIIEKNHQNNIKILNEMKVALDINLEQKAKLQSMLLKMHSSKRQTLLENQIEMRNLKLEKTDLYLQNLQMKKLNQLQQQEKYQTDQKLIEMQKMIQEMQQQLQQKDQIIQESQIQLKKKEKEILLIKGTDQIVQIDQNFQSTQIQQLQEQPLIQVNPIAKYYPNHSSSSVNQQYLTHHSTVKLDFQSTAKDQISLRYKENIKASAPNSARLDGAIPPKEINKKLVLSGFFEDDFQGELVEEENQEIKVEDTKDDLTPVYDGFNAVPHSTFEDKRQSYTLPNPSALKTNKKGCTPNNRYNALQEYGNNENVGSLTSSVQIEFNLDENNSLERDSNTLVIRPQNSHRETPVAQVNLYNIDNQQTEKIHLYQPKIQTSNQRYQNHQPDLQNASRNNISQYESRRDTGQSNNKKSSQKRSQKLNRYLSFHRKDDDKNDKTQNPISYEQLDQNIDLRARHSKESEKENNHPSNNNNIINNNKNTNHIDIYNTISNEARNQTKTISPPQQQINHTIDLRQIDQNQELQITNNKFEQRKYSQPIISQQKQSSQQIHKTPQNNNARRPPSPGLSNISQLSGMVGIQSYAQIRKQSKERQQQMNSQSTPQQQQQPYSQTQRKPSNTNSQGSENRKSGNHKIDLQNHNQTKQKASATATISRYGPIKPTHQQSATQINMNVNSGSFVQQISTTVTETTQGFGIGQTYFENFIKKKNSFVNFNTQNTSTSNLTGSQRNQNNNLNGFGVANNSGNGGTGSGLTAVKIFNNTPSPLIQSQSNIQNQQPQANTILNSYTNNQKLVPSTIKNQQIEQTQQLQQQQQLLKKTSKSNSINIQSLDELIVSNQASNYGSLNPTSAAAKLNKGVDDLISKQKAQLTKDKEKLQKNQTIFTNSFASTLNGINQQIPQTERNYDTSKGMGNLSGRGGQPLAQQTVSQRNRYQDSTNDDDIDERGLESPAKRIYMMSQSSENGLQLLPN</sequence>
<dbReference type="GO" id="GO:0005874">
    <property type="term" value="C:microtubule"/>
    <property type="evidence" value="ECO:0007669"/>
    <property type="project" value="UniProtKB-KW"/>
</dbReference>
<evidence type="ECO:0000259" key="9">
    <source>
        <dbReference type="PROSITE" id="PS50067"/>
    </source>
</evidence>
<dbReference type="SMART" id="SM00129">
    <property type="entry name" value="KISc"/>
    <property type="match status" value="1"/>
</dbReference>
<keyword evidence="3 6" id="KW-0067">ATP-binding</keyword>
<feature type="compositionally biased region" description="Low complexity" evidence="8">
    <location>
        <begin position="10"/>
        <end position="28"/>
    </location>
</feature>
<dbReference type="GO" id="GO:0003777">
    <property type="term" value="F:microtubule motor activity"/>
    <property type="evidence" value="ECO:0007669"/>
    <property type="project" value="InterPro"/>
</dbReference>
<evidence type="ECO:0000256" key="5">
    <source>
        <dbReference type="ARBA" id="ARBA00023175"/>
    </source>
</evidence>
<proteinExistence type="inferred from homology"/>
<feature type="region of interest" description="Disordered" evidence="8">
    <location>
        <begin position="1517"/>
        <end position="1593"/>
    </location>
</feature>
<dbReference type="OrthoDB" id="313060at2759"/>
<dbReference type="Gene3D" id="3.40.850.10">
    <property type="entry name" value="Kinesin motor domain"/>
    <property type="match status" value="1"/>
</dbReference>
<feature type="coiled-coil region" evidence="7">
    <location>
        <begin position="570"/>
        <end position="624"/>
    </location>
</feature>
<dbReference type="InterPro" id="IPR036961">
    <property type="entry name" value="Kinesin_motor_dom_sf"/>
</dbReference>
<feature type="compositionally biased region" description="Low complexity" evidence="8">
    <location>
        <begin position="1091"/>
        <end position="1104"/>
    </location>
</feature>
<dbReference type="GO" id="GO:0008017">
    <property type="term" value="F:microtubule binding"/>
    <property type="evidence" value="ECO:0007669"/>
    <property type="project" value="InterPro"/>
</dbReference>
<feature type="binding site" evidence="6">
    <location>
        <begin position="110"/>
        <end position="117"/>
    </location>
    <ligand>
        <name>ATP</name>
        <dbReference type="ChEBI" id="CHEBI:30616"/>
    </ligand>
</feature>
<dbReference type="GO" id="GO:0005524">
    <property type="term" value="F:ATP binding"/>
    <property type="evidence" value="ECO:0007669"/>
    <property type="project" value="UniProtKB-UniRule"/>
</dbReference>
<evidence type="ECO:0000313" key="10">
    <source>
        <dbReference type="EMBL" id="CDW82150.1"/>
    </source>
</evidence>
<comment type="similarity">
    <text evidence="6">Belongs to the TRAFAC class myosin-kinesin ATPase superfamily. Kinesin family.</text>
</comment>
<dbReference type="PANTHER" id="PTHR47968:SF13">
    <property type="entry name" value="KINESIN-LIKE PROTEIN KIF19 ISOFORM X1"/>
    <property type="match status" value="1"/>
</dbReference>
<feature type="compositionally biased region" description="Low complexity" evidence="8">
    <location>
        <begin position="1218"/>
        <end position="1237"/>
    </location>
</feature>
<dbReference type="GO" id="GO:0007018">
    <property type="term" value="P:microtubule-based movement"/>
    <property type="evidence" value="ECO:0007669"/>
    <property type="project" value="InterPro"/>
</dbReference>
<name>A0A078AIQ1_STYLE</name>
<organism evidence="10 11">
    <name type="scientific">Stylonychia lemnae</name>
    <name type="common">Ciliate</name>
    <dbReference type="NCBI Taxonomy" id="5949"/>
    <lineage>
        <taxon>Eukaryota</taxon>
        <taxon>Sar</taxon>
        <taxon>Alveolata</taxon>
        <taxon>Ciliophora</taxon>
        <taxon>Intramacronucleata</taxon>
        <taxon>Spirotrichea</taxon>
        <taxon>Stichotrichia</taxon>
        <taxon>Sporadotrichida</taxon>
        <taxon>Oxytrichidae</taxon>
        <taxon>Stylonychinae</taxon>
        <taxon>Stylonychia</taxon>
    </lineage>
</organism>
<dbReference type="OMA" id="QNSHRET"/>
<feature type="region of interest" description="Disordered" evidence="8">
    <location>
        <begin position="1209"/>
        <end position="1272"/>
    </location>
</feature>
<evidence type="ECO:0000256" key="1">
    <source>
        <dbReference type="ARBA" id="ARBA00022701"/>
    </source>
</evidence>